<proteinExistence type="predicted"/>
<dbReference type="RefSeq" id="XP_014656698.1">
    <property type="nucleotide sequence ID" value="XM_014801212.1"/>
</dbReference>
<evidence type="ECO:0000313" key="2">
    <source>
        <dbReference type="EMBL" id="GAK64911.1"/>
    </source>
</evidence>
<evidence type="ECO:0000313" key="3">
    <source>
        <dbReference type="Proteomes" id="UP000053758"/>
    </source>
</evidence>
<gene>
    <name evidence="2" type="ORF">PAN0_007d3127</name>
</gene>
<dbReference type="EMBL" id="DF830074">
    <property type="protein sequence ID" value="GAK64911.1"/>
    <property type="molecule type" value="Genomic_DNA"/>
</dbReference>
<organism evidence="2">
    <name type="scientific">Pseudozyma antarctica</name>
    <name type="common">Yeast</name>
    <name type="synonym">Candida antarctica</name>
    <dbReference type="NCBI Taxonomy" id="84753"/>
    <lineage>
        <taxon>Eukaryota</taxon>
        <taxon>Fungi</taxon>
        <taxon>Dikarya</taxon>
        <taxon>Basidiomycota</taxon>
        <taxon>Ustilaginomycotina</taxon>
        <taxon>Ustilaginomycetes</taxon>
        <taxon>Ustilaginales</taxon>
        <taxon>Ustilaginaceae</taxon>
        <taxon>Moesziomyces</taxon>
    </lineage>
</organism>
<keyword evidence="3" id="KW-1185">Reference proteome</keyword>
<evidence type="ECO:0000256" key="1">
    <source>
        <dbReference type="SAM" id="MobiDB-lite"/>
    </source>
</evidence>
<dbReference type="GeneID" id="26304073"/>
<sequence length="303" mass="33101">MTVQRSAARPPIVPGPKQDARTLATPVARISESPSQLGTATDLRLRPSPPSLSRLPGLLTGSPLLLSKPSALSSQLSALSSQLSALGWQPLMMMRDRKLPVARVPSVLWIVAVDWDWDLGGGIFWMTVGGLDGTLAAFHAAAAAVVQRSNWVRAPQSWVRDRGLAWRIWMAWNGARFQRNAAAAHRSPTQRFRTTWAAAPASYSCCPPIPPSFFPPPPSSLSFASAASICFVCFAITNRLYFLAKPALYHSLFKDVQPANTRRAPRVAPNTLSSTSSQAHTHTLDIRYLRQRLEAPDDMLLST</sequence>
<protein>
    <submittedName>
        <fullName evidence="2">Uncharacterized protein</fullName>
    </submittedName>
</protein>
<accession>A0A081CE15</accession>
<dbReference type="Proteomes" id="UP000053758">
    <property type="component" value="Unassembled WGS sequence"/>
</dbReference>
<name>A0A081CE15_PSEA2</name>
<dbReference type="HOGENOM" id="CLU_918260_0_0_1"/>
<feature type="region of interest" description="Disordered" evidence="1">
    <location>
        <begin position="30"/>
        <end position="49"/>
    </location>
</feature>
<reference evidence="2" key="1">
    <citation type="submission" date="2014-07" db="EMBL/GenBank/DDBJ databases">
        <title>Draft genome sequence of the yeast Pseudozyma antarctica JCM 10317 known as a producer of lipase B which used in a wide range of industrial applications.</title>
        <authorList>
            <person name="Morita T."/>
            <person name="Saika A."/>
            <person name="Koike H."/>
        </authorList>
    </citation>
    <scope>NUCLEOTIDE SEQUENCE</scope>
    <source>
        <strain evidence="2">JCM 10317</strain>
    </source>
</reference>
<dbReference type="AlphaFoldDB" id="A0A081CE15"/>
<feature type="region of interest" description="Disordered" evidence="1">
    <location>
        <begin position="1"/>
        <end position="21"/>
    </location>
</feature>